<dbReference type="EMBL" id="BLYO01000319">
    <property type="protein sequence ID" value="GFO99755.1"/>
    <property type="molecule type" value="Genomic_DNA"/>
</dbReference>
<sequence length="133" mass="14995">MSPGSIPVLITSNFKGSGKSQETYTEPFYYGTASSDSEQEDIKTVTQHASVTENVNYYYENGPHASNPVTDKPNTTITVTYTRTGTYDATKDPNGNHIEWSEWTPDKDQPQFSEIIYLIQSEALKILIQQHMH</sequence>
<dbReference type="Pfam" id="PF17966">
    <property type="entry name" value="Muc_B2"/>
    <property type="match status" value="1"/>
</dbReference>
<proteinExistence type="predicted"/>
<feature type="domain" description="Mub B2-like" evidence="1">
    <location>
        <begin position="44"/>
        <end position="114"/>
    </location>
</feature>
<comment type="caution">
    <text evidence="2">The sequence shown here is derived from an EMBL/GenBank/DDBJ whole genome shotgun (WGS) entry which is preliminary data.</text>
</comment>
<dbReference type="InterPro" id="IPR041495">
    <property type="entry name" value="Mub_B2"/>
</dbReference>
<organism evidence="2 3">
    <name type="scientific">Lactobacillus helveticus</name>
    <name type="common">Lactobacillus suntoryeus</name>
    <dbReference type="NCBI Taxonomy" id="1587"/>
    <lineage>
        <taxon>Bacteria</taxon>
        <taxon>Bacillati</taxon>
        <taxon>Bacillota</taxon>
        <taxon>Bacilli</taxon>
        <taxon>Lactobacillales</taxon>
        <taxon>Lactobacillaceae</taxon>
        <taxon>Lactobacillus</taxon>
    </lineage>
</organism>
<gene>
    <name evidence="2" type="ORF">LHEH8_15110</name>
</gene>
<dbReference type="AlphaFoldDB" id="A0A8H9KGZ2"/>
<dbReference type="Proteomes" id="UP000618094">
    <property type="component" value="Unassembled WGS sequence"/>
</dbReference>
<name>A0A8H9KGZ2_LACHE</name>
<accession>A0A8H9KGZ2</accession>
<evidence type="ECO:0000313" key="3">
    <source>
        <dbReference type="Proteomes" id="UP000618094"/>
    </source>
</evidence>
<dbReference type="RefSeq" id="WP_014918929.1">
    <property type="nucleotide sequence ID" value="NZ_BLYO01000319.1"/>
</dbReference>
<dbReference type="GeneID" id="99756749"/>
<evidence type="ECO:0000313" key="2">
    <source>
        <dbReference type="EMBL" id="GFO99755.1"/>
    </source>
</evidence>
<reference evidence="2" key="1">
    <citation type="submission" date="2020-07" db="EMBL/GenBank/DDBJ databases">
        <title>Draft genome sequence of Lactobacillus helveticus strain H-8.</title>
        <authorList>
            <person name="Endo A."/>
            <person name="Maeno S."/>
            <person name="Kido Y."/>
        </authorList>
    </citation>
    <scope>NUCLEOTIDE SEQUENCE</scope>
    <source>
        <strain evidence="2">H-8</strain>
    </source>
</reference>
<evidence type="ECO:0000259" key="1">
    <source>
        <dbReference type="Pfam" id="PF17966"/>
    </source>
</evidence>
<dbReference type="Gene3D" id="2.60.40.4300">
    <property type="match status" value="1"/>
</dbReference>
<protein>
    <recommendedName>
        <fullName evidence="1">Mub B2-like domain-containing protein</fullName>
    </recommendedName>
</protein>